<name>A0A1Z4BUP0_9GAMM</name>
<proteinExistence type="predicted"/>
<sequence length="559" mass="61724">MNAYFVKQGGAWLVGVLRLKRRFIPASVQPYQAYGAPLSKLLSDCNTLPKPLPNAVRTARWIAWLPCAFCNLAYAANWTAYPTLQAQEIYSDNVTLAKPGSETGAFVSDVSPGLYVSRQSGRDLLNLNYRLQNLYNAAGNNDVTTFNQLQFNANHTFIPNRFFVNASSSISQQNVSNARIAADNISGGGSRANVNTFNIAPTWTPHFGHYASGTVGLNLSTVTTDVGTASSGTSTAALSDTVNYGENIQINSGTAFKRISWNLAFNNLDNERVTGNNVSFQSSSLTLRTHLNRYFNLFVQTGQSNNSFQSANTGTTNGVFYTAGAQWFPSRHYSLEAGYGNNAYVTLSLNPTQRLSWVTTFRDNAIGLNAGQTWQTALNYRTQRSNWSLTHNNATTTTQALLLQPQLVTVDLNPDPLVQQLQQFIINLPTLTDQVIVTQTWALSVSFRTGKSTIFASGSDQIRSYQTIGNKEDVTALNAGWNWQFGPKTSLYASPGWQLIERGGVAQRDNRYDFAVGVNRALSQRINSRIEFRHIDQSSALNTNNFQENRATASLFMRF</sequence>
<protein>
    <submittedName>
        <fullName evidence="1">TIGR03016 family PEP-CTERM system-associated outer membrane protein</fullName>
    </submittedName>
</protein>
<dbReference type="SUPFAM" id="SSF56935">
    <property type="entry name" value="Porins"/>
    <property type="match status" value="1"/>
</dbReference>
<dbReference type="NCBIfam" id="TIGR03016">
    <property type="entry name" value="pepcterm_hypo_1"/>
    <property type="match status" value="1"/>
</dbReference>
<dbReference type="Proteomes" id="UP000197019">
    <property type="component" value="Chromosome"/>
</dbReference>
<evidence type="ECO:0000313" key="2">
    <source>
        <dbReference type="Proteomes" id="UP000197019"/>
    </source>
</evidence>
<evidence type="ECO:0000313" key="1">
    <source>
        <dbReference type="EMBL" id="ASF45025.1"/>
    </source>
</evidence>
<dbReference type="AlphaFoldDB" id="A0A1Z4BUP0"/>
<dbReference type="OrthoDB" id="5567701at2"/>
<dbReference type="KEGG" id="mpsy:CEK71_02510"/>
<dbReference type="EMBL" id="CP022129">
    <property type="protein sequence ID" value="ASF45025.1"/>
    <property type="molecule type" value="Genomic_DNA"/>
</dbReference>
<organism evidence="1 2">
    <name type="scientific">Methylovulum psychrotolerans</name>
    <dbReference type="NCBI Taxonomy" id="1704499"/>
    <lineage>
        <taxon>Bacteria</taxon>
        <taxon>Pseudomonadati</taxon>
        <taxon>Pseudomonadota</taxon>
        <taxon>Gammaproteobacteria</taxon>
        <taxon>Methylococcales</taxon>
        <taxon>Methylococcaceae</taxon>
        <taxon>Methylovulum</taxon>
    </lineage>
</organism>
<dbReference type="InterPro" id="IPR017467">
    <property type="entry name" value="CHP03016_PEP-CTERM"/>
</dbReference>
<gene>
    <name evidence="1" type="ORF">CEK71_02510</name>
</gene>
<reference evidence="1 2" key="1">
    <citation type="submission" date="2017-06" db="EMBL/GenBank/DDBJ databases">
        <title>Genome Sequencing of the methanotroph Methylovulum psychrotolerants str. HV10-M2 isolated from a high-altitude environment.</title>
        <authorList>
            <person name="Mateos-Rivera A."/>
        </authorList>
    </citation>
    <scope>NUCLEOTIDE SEQUENCE [LARGE SCALE GENOMIC DNA]</scope>
    <source>
        <strain evidence="1 2">HV10_M2</strain>
    </source>
</reference>
<accession>A0A1Z4BUP0</accession>
<keyword evidence="2" id="KW-1185">Reference proteome</keyword>